<name>A0AAV7UG47_PLEWA</name>
<reference evidence="2" key="1">
    <citation type="journal article" date="2022" name="bioRxiv">
        <title>Sequencing and chromosome-scale assembly of the giantPleurodeles waltlgenome.</title>
        <authorList>
            <person name="Brown T."/>
            <person name="Elewa A."/>
            <person name="Iarovenko S."/>
            <person name="Subramanian E."/>
            <person name="Araus A.J."/>
            <person name="Petzold A."/>
            <person name="Susuki M."/>
            <person name="Suzuki K.-i.T."/>
            <person name="Hayashi T."/>
            <person name="Toyoda A."/>
            <person name="Oliveira C."/>
            <person name="Osipova E."/>
            <person name="Leigh N.D."/>
            <person name="Simon A."/>
            <person name="Yun M.H."/>
        </authorList>
    </citation>
    <scope>NUCLEOTIDE SEQUENCE</scope>
    <source>
        <strain evidence="2">20211129_DDA</strain>
        <tissue evidence="2">Liver</tissue>
    </source>
</reference>
<sequence length="342" mass="36433">MTSRASVLAVAPESAGGRPRGNGLASAAPPVIAAHLPCCSGSGSLPVQHDLAPPIDRAAASSQPRAAPAARVPAPGVRPQLRCPPPSTAVLSLFSECNTARHSASRHKFVVGSSGAERLSVRHARLHGHAPMVYVIVIAQVAFTACFLSSRLVAAYFSSNASPQCAHSFSSFRHSKLEFLTARLQFLSALVGNGSLGLFLNIGRLFSLFCCLLPASRLPPLLSLGLFSAHRRSQLAPFVISSILDTDDDNKDSVSETNISEDDVSVYSPPPKKAKMAQEANQPPVISDAEGVPMFNPSDIHHPNSTEWFPADNVGDYVATRLRTSLNKQTRAKLQNDVHTCY</sequence>
<dbReference type="AlphaFoldDB" id="A0AAV7UG47"/>
<accession>A0AAV7UG47</accession>
<comment type="caution">
    <text evidence="2">The sequence shown here is derived from an EMBL/GenBank/DDBJ whole genome shotgun (WGS) entry which is preliminary data.</text>
</comment>
<protein>
    <submittedName>
        <fullName evidence="2">Uncharacterized protein</fullName>
    </submittedName>
</protein>
<evidence type="ECO:0000313" key="2">
    <source>
        <dbReference type="EMBL" id="KAJ1187887.1"/>
    </source>
</evidence>
<gene>
    <name evidence="2" type="ORF">NDU88_004653</name>
</gene>
<proteinExistence type="predicted"/>
<feature type="region of interest" description="Disordered" evidence="1">
    <location>
        <begin position="248"/>
        <end position="271"/>
    </location>
</feature>
<feature type="region of interest" description="Disordered" evidence="1">
    <location>
        <begin position="57"/>
        <end position="79"/>
    </location>
</feature>
<keyword evidence="3" id="KW-1185">Reference proteome</keyword>
<dbReference type="Proteomes" id="UP001066276">
    <property type="component" value="Chromosome 3_1"/>
</dbReference>
<organism evidence="2 3">
    <name type="scientific">Pleurodeles waltl</name>
    <name type="common">Iberian ribbed newt</name>
    <dbReference type="NCBI Taxonomy" id="8319"/>
    <lineage>
        <taxon>Eukaryota</taxon>
        <taxon>Metazoa</taxon>
        <taxon>Chordata</taxon>
        <taxon>Craniata</taxon>
        <taxon>Vertebrata</taxon>
        <taxon>Euteleostomi</taxon>
        <taxon>Amphibia</taxon>
        <taxon>Batrachia</taxon>
        <taxon>Caudata</taxon>
        <taxon>Salamandroidea</taxon>
        <taxon>Salamandridae</taxon>
        <taxon>Pleurodelinae</taxon>
        <taxon>Pleurodeles</taxon>
    </lineage>
</organism>
<dbReference type="EMBL" id="JANPWB010000005">
    <property type="protein sequence ID" value="KAJ1187887.1"/>
    <property type="molecule type" value="Genomic_DNA"/>
</dbReference>
<evidence type="ECO:0000313" key="3">
    <source>
        <dbReference type="Proteomes" id="UP001066276"/>
    </source>
</evidence>
<evidence type="ECO:0000256" key="1">
    <source>
        <dbReference type="SAM" id="MobiDB-lite"/>
    </source>
</evidence>
<feature type="region of interest" description="Disordered" evidence="1">
    <location>
        <begin position="1"/>
        <end position="24"/>
    </location>
</feature>